<dbReference type="AlphaFoldDB" id="A0A0A9H077"/>
<protein>
    <submittedName>
        <fullName evidence="1">Uncharacterized protein</fullName>
    </submittedName>
</protein>
<accession>A0A0A9H077</accession>
<sequence length="38" mass="4706">MAEGRACYGAWNDKSYILKWKLLNRNRHFKLYCILDWK</sequence>
<proteinExistence type="predicted"/>
<dbReference type="EMBL" id="GBRH01171613">
    <property type="protein sequence ID" value="JAE26283.1"/>
    <property type="molecule type" value="Transcribed_RNA"/>
</dbReference>
<evidence type="ECO:0000313" key="1">
    <source>
        <dbReference type="EMBL" id="JAE26283.1"/>
    </source>
</evidence>
<reference evidence="1" key="2">
    <citation type="journal article" date="2015" name="Data Brief">
        <title>Shoot transcriptome of the giant reed, Arundo donax.</title>
        <authorList>
            <person name="Barrero R.A."/>
            <person name="Guerrero F.D."/>
            <person name="Moolhuijzen P."/>
            <person name="Goolsby J.A."/>
            <person name="Tidwell J."/>
            <person name="Bellgard S.E."/>
            <person name="Bellgard M.I."/>
        </authorList>
    </citation>
    <scope>NUCLEOTIDE SEQUENCE</scope>
    <source>
        <tissue evidence="1">Shoot tissue taken approximately 20 cm above the soil surface</tissue>
    </source>
</reference>
<reference evidence="1" key="1">
    <citation type="submission" date="2014-09" db="EMBL/GenBank/DDBJ databases">
        <authorList>
            <person name="Magalhaes I.L.F."/>
            <person name="Oliveira U."/>
            <person name="Santos F.R."/>
            <person name="Vidigal T.H.D.A."/>
            <person name="Brescovit A.D."/>
            <person name="Santos A.J."/>
        </authorList>
    </citation>
    <scope>NUCLEOTIDE SEQUENCE</scope>
    <source>
        <tissue evidence="1">Shoot tissue taken approximately 20 cm above the soil surface</tissue>
    </source>
</reference>
<organism evidence="1">
    <name type="scientific">Arundo donax</name>
    <name type="common">Giant reed</name>
    <name type="synonym">Donax arundinaceus</name>
    <dbReference type="NCBI Taxonomy" id="35708"/>
    <lineage>
        <taxon>Eukaryota</taxon>
        <taxon>Viridiplantae</taxon>
        <taxon>Streptophyta</taxon>
        <taxon>Embryophyta</taxon>
        <taxon>Tracheophyta</taxon>
        <taxon>Spermatophyta</taxon>
        <taxon>Magnoliopsida</taxon>
        <taxon>Liliopsida</taxon>
        <taxon>Poales</taxon>
        <taxon>Poaceae</taxon>
        <taxon>PACMAD clade</taxon>
        <taxon>Arundinoideae</taxon>
        <taxon>Arundineae</taxon>
        <taxon>Arundo</taxon>
    </lineage>
</organism>
<name>A0A0A9H077_ARUDO</name>